<dbReference type="Proteomes" id="UP001220209">
    <property type="component" value="Plasmid unnamed3"/>
</dbReference>
<dbReference type="InterPro" id="IPR051162">
    <property type="entry name" value="T4SS_component"/>
</dbReference>
<protein>
    <submittedName>
        <fullName evidence="1">Haloacid dehalogenase</fullName>
    </submittedName>
</protein>
<dbReference type="PANTHER" id="PTHR30121:SF6">
    <property type="entry name" value="SLR6007 PROTEIN"/>
    <property type="match status" value="1"/>
</dbReference>
<dbReference type="Pfam" id="PF07996">
    <property type="entry name" value="T4SS"/>
    <property type="match status" value="1"/>
</dbReference>
<geneLocation type="plasmid" evidence="1 2">
    <name>unnamed3</name>
</geneLocation>
<dbReference type="CDD" id="cd14262">
    <property type="entry name" value="VirB5_like"/>
    <property type="match status" value="1"/>
</dbReference>
<gene>
    <name evidence="1" type="ORF">LXE91_42325</name>
</gene>
<dbReference type="RefSeq" id="WP_226206192.1">
    <property type="nucleotide sequence ID" value="NZ_CABVQO010000033.1"/>
</dbReference>
<dbReference type="EMBL" id="CP090645">
    <property type="protein sequence ID" value="WFN24026.1"/>
    <property type="molecule type" value="Genomic_DNA"/>
</dbReference>
<dbReference type="InterPro" id="IPR023220">
    <property type="entry name" value="T4SS_VirB5-domain"/>
</dbReference>
<dbReference type="PANTHER" id="PTHR30121">
    <property type="entry name" value="UNCHARACTERIZED PROTEIN YJGR-RELATED"/>
    <property type="match status" value="1"/>
</dbReference>
<sequence length="251" mass="27428">MTTVERAASSGPRGAVGAQTWYRVSGQSTNQIESGATMKTYRRIIQAAVVSIALAAAPLSHAQGIPTIDMSQVAQAILTVQQLKAQYDQIVTQVQMIKGNRGLGLIFNNPELRNYLPDEWKSVYDMANAGRLGGISGVANEILRQEGMTTGFTAGASRYNTTLASNKAMAQQAYDAVIKRLQNIQSLMQQSDMTQDPAAKADLANRFLAENAQIQTEQTRLALMDRLQQIEEKFAARQASKDMQTRVNADE</sequence>
<dbReference type="AlphaFoldDB" id="A0ABD7YH56"/>
<keyword evidence="1" id="KW-0614">Plasmid</keyword>
<name>A0ABD7YH56_9BURK</name>
<dbReference type="SUPFAM" id="SSF101082">
    <property type="entry name" value="Typo IV secretion system protein TraC"/>
    <property type="match status" value="1"/>
</dbReference>
<evidence type="ECO:0000313" key="2">
    <source>
        <dbReference type="Proteomes" id="UP001220209"/>
    </source>
</evidence>
<dbReference type="InterPro" id="IPR014158">
    <property type="entry name" value="T4SS_VirB5"/>
</dbReference>
<reference evidence="1 2" key="1">
    <citation type="submission" date="2021-12" db="EMBL/GenBank/DDBJ databases">
        <title>Genomic and phenotypic characterization of three Burkholderia contaminans isolates recovered from different sources.</title>
        <authorList>
            <person name="Lopez De Volder A."/>
            <person name="Fan Y."/>
            <person name="Nunvar J."/>
            <person name="Herrera T."/>
            <person name="Timp W."/>
            <person name="Degrossi J."/>
        </authorList>
    </citation>
    <scope>NUCLEOTIDE SEQUENCE [LARGE SCALE GENOMIC DNA]</scope>
    <source>
        <strain evidence="1 2">LMG 23361</strain>
        <plasmid evidence="1 2">unnamed3</plasmid>
    </source>
</reference>
<organism evidence="1 2">
    <name type="scientific">Burkholderia contaminans</name>
    <dbReference type="NCBI Taxonomy" id="488447"/>
    <lineage>
        <taxon>Bacteria</taxon>
        <taxon>Pseudomonadati</taxon>
        <taxon>Pseudomonadota</taxon>
        <taxon>Betaproteobacteria</taxon>
        <taxon>Burkholderiales</taxon>
        <taxon>Burkholderiaceae</taxon>
        <taxon>Burkholderia</taxon>
        <taxon>Burkholderia cepacia complex</taxon>
    </lineage>
</organism>
<proteinExistence type="predicted"/>
<accession>A0ABD7YH56</accession>
<evidence type="ECO:0000313" key="1">
    <source>
        <dbReference type="EMBL" id="WFN24026.1"/>
    </source>
</evidence>
<dbReference type="Gene3D" id="1.20.58.430">
    <property type="entry name" value="Type IV secretion system, VirB5-domain"/>
    <property type="match status" value="1"/>
</dbReference>